<keyword evidence="2 5" id="KW-0378">Hydrolase</keyword>
<dbReference type="PANTHER" id="PTHR42715">
    <property type="entry name" value="BETA-GLUCOSIDASE"/>
    <property type="match status" value="1"/>
</dbReference>
<dbReference type="SMART" id="SM01217">
    <property type="entry name" value="Fn3_like"/>
    <property type="match status" value="1"/>
</dbReference>
<evidence type="ECO:0000313" key="6">
    <source>
        <dbReference type="Proteomes" id="UP001595456"/>
    </source>
</evidence>
<evidence type="ECO:0000259" key="4">
    <source>
        <dbReference type="SMART" id="SM01217"/>
    </source>
</evidence>
<sequence length="773" mass="81476">MTARLYPFARAALAASALGLAGLFAASGAAAQGGAAQVAVADQSLPHRLLAQMTLEEKIGQLVQRMGGRQRALNSRLGPDELERVRAGQVGSYLHVAGAEPLRELQRVAVEESRLGVPLLFSMDVVHGYRTIFPVPLAMAASFDDAAMERHARIAAVEASAAGLHWTFAPMADVARDPRWGRIVEGAGEDPFLTARMTAAQVRGFQGDDLAAADTLMAGTKHLGAYGAAEGGRDYAGAELSERALQEIYLAPFRAAAETGTASFMTAFNTIGGVPTTANEALLRGLLRDDWGWQGLMLSDWRAVEELLAHGIAETRDDAAALALRASVDMDMVADVYADHLARAIAMDPALLPLLDEAVLRILSVKEQLGLFDDPYRYHDTAREAAVMVSAEHRAAAREVAERSIVLLKNEGDVLPLVRGAGRIALIGALADDARSALGSWKAQGLDADVVTLRAALQAAHPGVTYTPGVDSRSEDASGIEAAVAAARAADVVVLALGEDFDWSGEARSRSSLELPGRQRELLAAIKATGKPLVVVLMGGRPLAIPEVDAAADAVLATWLLGIESGPAITRVLLGDVNPAGRLPVTFPRATGQVPFTYDQMPTGRPADPDPTRDTVRYMDLQITPLYAFGHGLSYTSFTYGAMEVDSAEVAAAGGAVTVRVPVTNTGARAGDEVVQLYMRDPVASVSRPVMQLRGYARVALQPGETKTVAFTLEPAQFALWVLGGGWQVEAGRIELMAGAASDDIRTRGSITITGSAPGTIAPAAIPTRVSVQ</sequence>
<dbReference type="InterPro" id="IPR026891">
    <property type="entry name" value="Fn3-like"/>
</dbReference>
<dbReference type="InterPro" id="IPR013783">
    <property type="entry name" value="Ig-like_fold"/>
</dbReference>
<dbReference type="Pfam" id="PF01915">
    <property type="entry name" value="Glyco_hydro_3_C"/>
    <property type="match status" value="1"/>
</dbReference>
<dbReference type="PRINTS" id="PR00133">
    <property type="entry name" value="GLHYDRLASE3"/>
</dbReference>
<dbReference type="GO" id="GO:0016787">
    <property type="term" value="F:hydrolase activity"/>
    <property type="evidence" value="ECO:0007669"/>
    <property type="project" value="UniProtKB-KW"/>
</dbReference>
<name>A0ABV7EBL6_9SPHN</name>
<feature type="signal peptide" evidence="3">
    <location>
        <begin position="1"/>
        <end position="31"/>
    </location>
</feature>
<dbReference type="Proteomes" id="UP001595456">
    <property type="component" value="Unassembled WGS sequence"/>
</dbReference>
<evidence type="ECO:0000256" key="2">
    <source>
        <dbReference type="ARBA" id="ARBA00022801"/>
    </source>
</evidence>
<evidence type="ECO:0000313" key="5">
    <source>
        <dbReference type="EMBL" id="MFC3099207.1"/>
    </source>
</evidence>
<dbReference type="Pfam" id="PF14310">
    <property type="entry name" value="Fn3-like"/>
    <property type="match status" value="1"/>
</dbReference>
<dbReference type="InterPro" id="IPR001764">
    <property type="entry name" value="Glyco_hydro_3_N"/>
</dbReference>
<dbReference type="EMBL" id="JBHRST010000022">
    <property type="protein sequence ID" value="MFC3099207.1"/>
    <property type="molecule type" value="Genomic_DNA"/>
</dbReference>
<proteinExistence type="inferred from homology"/>
<comment type="caution">
    <text evidence="5">The sequence shown here is derived from an EMBL/GenBank/DDBJ whole genome shotgun (WGS) entry which is preliminary data.</text>
</comment>
<gene>
    <name evidence="5" type="ORF">ACFODU_15525</name>
</gene>
<dbReference type="RefSeq" id="WP_336924324.1">
    <property type="nucleotide sequence ID" value="NZ_JBANRO010000001.1"/>
</dbReference>
<dbReference type="Gene3D" id="3.20.20.300">
    <property type="entry name" value="Glycoside hydrolase, family 3, N-terminal domain"/>
    <property type="match status" value="1"/>
</dbReference>
<evidence type="ECO:0000256" key="1">
    <source>
        <dbReference type="ARBA" id="ARBA00005336"/>
    </source>
</evidence>
<dbReference type="PANTHER" id="PTHR42715:SF10">
    <property type="entry name" value="BETA-GLUCOSIDASE"/>
    <property type="match status" value="1"/>
</dbReference>
<organism evidence="5 6">
    <name type="scientific">Alteraurantiacibacter palmitatis</name>
    <dbReference type="NCBI Taxonomy" id="2054628"/>
    <lineage>
        <taxon>Bacteria</taxon>
        <taxon>Pseudomonadati</taxon>
        <taxon>Pseudomonadota</taxon>
        <taxon>Alphaproteobacteria</taxon>
        <taxon>Sphingomonadales</taxon>
        <taxon>Erythrobacteraceae</taxon>
        <taxon>Alteraurantiacibacter</taxon>
    </lineage>
</organism>
<keyword evidence="3" id="KW-0732">Signal</keyword>
<feature type="chain" id="PRO_5046044756" evidence="3">
    <location>
        <begin position="32"/>
        <end position="773"/>
    </location>
</feature>
<accession>A0ABV7EBL6</accession>
<reference evidence="6" key="1">
    <citation type="journal article" date="2019" name="Int. J. Syst. Evol. Microbiol.">
        <title>The Global Catalogue of Microorganisms (GCM) 10K type strain sequencing project: providing services to taxonomists for standard genome sequencing and annotation.</title>
        <authorList>
            <consortium name="The Broad Institute Genomics Platform"/>
            <consortium name="The Broad Institute Genome Sequencing Center for Infectious Disease"/>
            <person name="Wu L."/>
            <person name="Ma J."/>
        </authorList>
    </citation>
    <scope>NUCLEOTIDE SEQUENCE [LARGE SCALE GENOMIC DNA]</scope>
    <source>
        <strain evidence="6">KCTC 52607</strain>
    </source>
</reference>
<comment type="similarity">
    <text evidence="1">Belongs to the glycosyl hydrolase 3 family.</text>
</comment>
<dbReference type="SUPFAM" id="SSF51445">
    <property type="entry name" value="(Trans)glycosidases"/>
    <property type="match status" value="1"/>
</dbReference>
<keyword evidence="6" id="KW-1185">Reference proteome</keyword>
<dbReference type="InterPro" id="IPR017853">
    <property type="entry name" value="GH"/>
</dbReference>
<dbReference type="InterPro" id="IPR036881">
    <property type="entry name" value="Glyco_hydro_3_C_sf"/>
</dbReference>
<feature type="domain" description="Fibronectin type III-like" evidence="4">
    <location>
        <begin position="673"/>
        <end position="742"/>
    </location>
</feature>
<protein>
    <submittedName>
        <fullName evidence="5">Glycoside hydrolase family 3 N-terminal domain-containing protein</fullName>
    </submittedName>
</protein>
<dbReference type="InterPro" id="IPR050288">
    <property type="entry name" value="Cellulose_deg_GH3"/>
</dbReference>
<dbReference type="SUPFAM" id="SSF52279">
    <property type="entry name" value="Beta-D-glucan exohydrolase, C-terminal domain"/>
    <property type="match status" value="1"/>
</dbReference>
<dbReference type="Gene3D" id="2.60.40.10">
    <property type="entry name" value="Immunoglobulins"/>
    <property type="match status" value="1"/>
</dbReference>
<dbReference type="Pfam" id="PF00933">
    <property type="entry name" value="Glyco_hydro_3"/>
    <property type="match status" value="1"/>
</dbReference>
<dbReference type="Gene3D" id="3.40.50.1700">
    <property type="entry name" value="Glycoside hydrolase family 3 C-terminal domain"/>
    <property type="match status" value="1"/>
</dbReference>
<dbReference type="InterPro" id="IPR002772">
    <property type="entry name" value="Glyco_hydro_3_C"/>
</dbReference>
<evidence type="ECO:0000256" key="3">
    <source>
        <dbReference type="SAM" id="SignalP"/>
    </source>
</evidence>
<dbReference type="InterPro" id="IPR036962">
    <property type="entry name" value="Glyco_hydro_3_N_sf"/>
</dbReference>